<dbReference type="GO" id="GO:0051276">
    <property type="term" value="P:chromosome organization"/>
    <property type="evidence" value="ECO:0007669"/>
    <property type="project" value="InterPro"/>
</dbReference>
<dbReference type="PANTHER" id="PTHR41328:SF3">
    <property type="entry name" value="PBSX PHAGE TERMINASE SMALL SUBUNIT"/>
    <property type="match status" value="1"/>
</dbReference>
<proteinExistence type="predicted"/>
<evidence type="ECO:0000256" key="1">
    <source>
        <dbReference type="ARBA" id="ARBA00022612"/>
    </source>
</evidence>
<evidence type="ECO:0000256" key="3">
    <source>
        <dbReference type="SAM" id="Coils"/>
    </source>
</evidence>
<dbReference type="RefSeq" id="WP_154496025.1">
    <property type="nucleotide sequence ID" value="NZ_VUMU01000006.1"/>
</dbReference>
<reference evidence="6 7" key="1">
    <citation type="submission" date="2019-08" db="EMBL/GenBank/DDBJ databases">
        <title>In-depth cultivation of the pig gut microbiome towards novel bacterial diversity and tailored functional studies.</title>
        <authorList>
            <person name="Wylensek D."/>
            <person name="Hitch T.C.A."/>
            <person name="Clavel T."/>
        </authorList>
    </citation>
    <scope>NUCLEOTIDE SEQUENCE [LARGE SCALE GENOMIC DNA]</scope>
    <source>
        <strain evidence="6 7">WCA3-601-WT-6H</strain>
    </source>
</reference>
<keyword evidence="3" id="KW-0175">Coiled coil</keyword>
<protein>
    <recommendedName>
        <fullName evidence="5">PBSX phage terminase small subunit-like N-terminal domain-containing protein</fullName>
    </recommendedName>
</protein>
<dbReference type="EMBL" id="VUMU01000006">
    <property type="protein sequence ID" value="MST57898.1"/>
    <property type="molecule type" value="Genomic_DNA"/>
</dbReference>
<keyword evidence="2" id="KW-0231">Viral genome packaging</keyword>
<evidence type="ECO:0000259" key="5">
    <source>
        <dbReference type="Pfam" id="PF10668"/>
    </source>
</evidence>
<dbReference type="Pfam" id="PF10668">
    <property type="entry name" value="Phage_terminase"/>
    <property type="match status" value="1"/>
</dbReference>
<keyword evidence="1" id="KW-1188">Viral release from host cell</keyword>
<accession>A0A6L5YIY6</accession>
<name>A0A6L5YIY6_9FIRM</name>
<dbReference type="InterPro" id="IPR005335">
    <property type="entry name" value="Terminase_ssu"/>
</dbReference>
<dbReference type="Proteomes" id="UP000476055">
    <property type="component" value="Unassembled WGS sequence"/>
</dbReference>
<dbReference type="InterPro" id="IPR038713">
    <property type="entry name" value="Terminase_Gp1_N_sf"/>
</dbReference>
<feature type="domain" description="PBSX phage terminase small subunit-like N-terminal" evidence="5">
    <location>
        <begin position="1"/>
        <end position="59"/>
    </location>
</feature>
<dbReference type="Gene3D" id="1.10.10.1400">
    <property type="entry name" value="Terminase, small subunit, N-terminal DNA-binding domain, HTH motif"/>
    <property type="match status" value="1"/>
</dbReference>
<feature type="coiled-coil region" evidence="3">
    <location>
        <begin position="226"/>
        <end position="253"/>
    </location>
</feature>
<organism evidence="6 7">
    <name type="scientific">Waltera intestinalis</name>
    <dbReference type="NCBI Taxonomy" id="2606635"/>
    <lineage>
        <taxon>Bacteria</taxon>
        <taxon>Bacillati</taxon>
        <taxon>Bacillota</taxon>
        <taxon>Clostridia</taxon>
        <taxon>Lachnospirales</taxon>
        <taxon>Lachnospiraceae</taxon>
        <taxon>Waltera</taxon>
    </lineage>
</organism>
<dbReference type="InterPro" id="IPR052404">
    <property type="entry name" value="SPP1-like_terminase"/>
</dbReference>
<dbReference type="PANTHER" id="PTHR41328">
    <property type="entry name" value="TERMINASE SMALL SUBUNIT-RELATED"/>
    <property type="match status" value="1"/>
</dbReference>
<feature type="compositionally biased region" description="Basic and acidic residues" evidence="4">
    <location>
        <begin position="43"/>
        <end position="73"/>
    </location>
</feature>
<gene>
    <name evidence="6" type="ORF">FYJ59_06510</name>
</gene>
<evidence type="ECO:0000256" key="2">
    <source>
        <dbReference type="ARBA" id="ARBA00023219"/>
    </source>
</evidence>
<evidence type="ECO:0000313" key="7">
    <source>
        <dbReference type="Proteomes" id="UP000476055"/>
    </source>
</evidence>
<comment type="caution">
    <text evidence="6">The sequence shown here is derived from an EMBL/GenBank/DDBJ whole genome shotgun (WGS) entry which is preliminary data.</text>
</comment>
<dbReference type="InterPro" id="IPR018925">
    <property type="entry name" value="XtmA-like_N"/>
</dbReference>
<keyword evidence="7" id="KW-1185">Reference proteome</keyword>
<sequence>MAAKRNPISEKAYEMYMQGMKLVDIAANLQVPPGTVRRWKSTHNWDGERSASKSERSDCQKGKKKQEADDGTKETFQNEELTAEQQLFCVYYARTFNATQSYLKAYASSYDVANAEGYKLLVKPCIKKEIGRLKEIKRKQIVADESDIVELQMRIAFADFGDIARYDEMRVYPRDSRFVDTQLIKKVKETKDGVSIEIEDRQKAINWLTKFFEMNPDDKHRKEFDKRKLELELIRLEMQTKGKEQENESEQDNFLDMLNASAKEVWSEDG</sequence>
<evidence type="ECO:0000313" key="6">
    <source>
        <dbReference type="EMBL" id="MST57898.1"/>
    </source>
</evidence>
<dbReference type="Pfam" id="PF03592">
    <property type="entry name" value="Terminase_2"/>
    <property type="match status" value="1"/>
</dbReference>
<dbReference type="AlphaFoldDB" id="A0A6L5YIY6"/>
<feature type="region of interest" description="Disordered" evidence="4">
    <location>
        <begin position="38"/>
        <end position="76"/>
    </location>
</feature>
<evidence type="ECO:0000256" key="4">
    <source>
        <dbReference type="SAM" id="MobiDB-lite"/>
    </source>
</evidence>